<feature type="compositionally biased region" description="Basic and acidic residues" evidence="4">
    <location>
        <begin position="176"/>
        <end position="189"/>
    </location>
</feature>
<evidence type="ECO:0000313" key="7">
    <source>
        <dbReference type="Proteomes" id="UP000054047"/>
    </source>
</evidence>
<feature type="region of interest" description="Disordered" evidence="4">
    <location>
        <begin position="130"/>
        <end position="216"/>
    </location>
</feature>
<dbReference type="PANTHER" id="PTHR14304">
    <property type="entry name" value="CELL DIVISION CYCLE AND APOPTOSIS REGULATOR PROTEIN"/>
    <property type="match status" value="1"/>
</dbReference>
<dbReference type="EMBL" id="KN729460">
    <property type="protein sequence ID" value="KIH62253.1"/>
    <property type="molecule type" value="Genomic_DNA"/>
</dbReference>
<name>A0A0C2CYZ3_9BILA</name>
<dbReference type="InterPro" id="IPR025954">
    <property type="entry name" value="DBC1/CARP1_inactive_NUDIX"/>
</dbReference>
<accession>A0A0C2CYZ3</accession>
<dbReference type="PANTHER" id="PTHR14304:SF11">
    <property type="entry name" value="SAP DOMAIN-CONTAINING PROTEIN"/>
    <property type="match status" value="1"/>
</dbReference>
<dbReference type="InterPro" id="IPR025223">
    <property type="entry name" value="S1-like_RNA-bd_dom"/>
</dbReference>
<feature type="domain" description="DBC1/CARP1 catalytically inactive NUDIX hydrolase" evidence="5">
    <location>
        <begin position="301"/>
        <end position="427"/>
    </location>
</feature>
<evidence type="ECO:0000256" key="3">
    <source>
        <dbReference type="ARBA" id="ARBA00022553"/>
    </source>
</evidence>
<dbReference type="Pfam" id="PF14444">
    <property type="entry name" value="S1-like"/>
    <property type="match status" value="1"/>
</dbReference>
<dbReference type="OrthoDB" id="21006at2759"/>
<dbReference type="SMART" id="SM01122">
    <property type="entry name" value="DBC1"/>
    <property type="match status" value="1"/>
</dbReference>
<evidence type="ECO:0000256" key="2">
    <source>
        <dbReference type="ARBA" id="ARBA00022490"/>
    </source>
</evidence>
<proteinExistence type="predicted"/>
<protein>
    <recommendedName>
        <fullName evidence="5">DBC1/CARP1 catalytically inactive NUDIX hydrolase domain-containing protein</fullName>
    </recommendedName>
</protein>
<organism evidence="6 7">
    <name type="scientific">Ancylostoma duodenale</name>
    <dbReference type="NCBI Taxonomy" id="51022"/>
    <lineage>
        <taxon>Eukaryota</taxon>
        <taxon>Metazoa</taxon>
        <taxon>Ecdysozoa</taxon>
        <taxon>Nematoda</taxon>
        <taxon>Chromadorea</taxon>
        <taxon>Rhabditida</taxon>
        <taxon>Rhabditina</taxon>
        <taxon>Rhabditomorpha</taxon>
        <taxon>Strongyloidea</taxon>
        <taxon>Ancylostomatidae</taxon>
        <taxon>Ancylostomatinae</taxon>
        <taxon>Ancylostoma</taxon>
    </lineage>
</organism>
<keyword evidence="2" id="KW-0963">Cytoplasm</keyword>
<evidence type="ECO:0000256" key="1">
    <source>
        <dbReference type="ARBA" id="ARBA00004496"/>
    </source>
</evidence>
<dbReference type="GO" id="GO:0005634">
    <property type="term" value="C:nucleus"/>
    <property type="evidence" value="ECO:0007669"/>
    <property type="project" value="TreeGrafter"/>
</dbReference>
<reference evidence="6 7" key="1">
    <citation type="submission" date="2013-12" db="EMBL/GenBank/DDBJ databases">
        <title>Draft genome of the parsitic nematode Ancylostoma duodenale.</title>
        <authorList>
            <person name="Mitreva M."/>
        </authorList>
    </citation>
    <scope>NUCLEOTIDE SEQUENCE [LARGE SCALE GENOMIC DNA]</scope>
    <source>
        <strain evidence="6 7">Zhejiang</strain>
    </source>
</reference>
<evidence type="ECO:0000259" key="5">
    <source>
        <dbReference type="SMART" id="SM01122"/>
    </source>
</evidence>
<evidence type="ECO:0000256" key="4">
    <source>
        <dbReference type="SAM" id="MobiDB-lite"/>
    </source>
</evidence>
<dbReference type="AlphaFoldDB" id="A0A0C2CYZ3"/>
<feature type="compositionally biased region" description="Basic and acidic residues" evidence="4">
    <location>
        <begin position="437"/>
        <end position="449"/>
    </location>
</feature>
<dbReference type="GO" id="GO:0005737">
    <property type="term" value="C:cytoplasm"/>
    <property type="evidence" value="ECO:0007669"/>
    <property type="project" value="UniProtKB-SubCell"/>
</dbReference>
<sequence length="457" mass="50081">MAGFGMGVGAFPMMGVQGMGVPMGMVNQAAFAQQNVMGMGVMGAVPSSASVRAPPQQAPNPAVAGKNQRTFVGVVTKMHDNYGFVDDDVFFQHSVIRGTLPRVGEKVMVEASYNPQMPFKWNAYRIQLLNSGDTGPPAPQNHSHPPARPAQTGGSGGGRSPPPRRSPPRRSSPPSRSERSDRDRKRERSANPPSSAQSTRRDSASPPRRRARIIPRYECHPPRPVLLSHNVLRIKVAFHVFNKEVDCPLQDGETAAVLEPEDADHRHQVKVLLLAHPGREEVHKKAFGLLPDGSTDDTHEPTSFFKQLSFLVGTRGKEPLAIGGSWSPSVDGADPANPATIIRTAIRTTKALTGVDLSGCPQWYELVHVRYYRADRDRTDSVRLLLPDTQLLLAADDASAEEHWTQVQTALRAQLDRKLAAVDAPPEAPDQPQADDNSAKDKESRERTTRQALFHYR</sequence>
<keyword evidence="3" id="KW-0597">Phosphoprotein</keyword>
<gene>
    <name evidence="6" type="ORF">ANCDUO_07463</name>
</gene>
<feature type="compositionally biased region" description="Low complexity" evidence="4">
    <location>
        <begin position="421"/>
        <end position="436"/>
    </location>
</feature>
<comment type="subcellular location">
    <subcellularLocation>
        <location evidence="1">Cytoplasm</location>
    </subcellularLocation>
</comment>
<dbReference type="Pfam" id="PF14443">
    <property type="entry name" value="DBC1"/>
    <property type="match status" value="1"/>
</dbReference>
<dbReference type="GO" id="GO:0006355">
    <property type="term" value="P:regulation of DNA-templated transcription"/>
    <property type="evidence" value="ECO:0007669"/>
    <property type="project" value="InterPro"/>
</dbReference>
<evidence type="ECO:0000313" key="6">
    <source>
        <dbReference type="EMBL" id="KIH62253.1"/>
    </source>
</evidence>
<feature type="region of interest" description="Disordered" evidence="4">
    <location>
        <begin position="418"/>
        <end position="457"/>
    </location>
</feature>
<dbReference type="Proteomes" id="UP000054047">
    <property type="component" value="Unassembled WGS sequence"/>
</dbReference>
<dbReference type="InterPro" id="IPR025224">
    <property type="entry name" value="CCAR1/CCAR2"/>
</dbReference>
<keyword evidence="7" id="KW-1185">Reference proteome</keyword>